<sequence>MVSFPPEIVDMFLSHLPLSCASAQNPAREVKSTLQSCSLVCRVWRPLATSRLFRELKVVFSYSPLSLDAAVAHQHNDSQADALTSASRGVPSLDDFFKFLSSHDHVRHYIRRLVLRGFSLYKTERYVQPELLIAVVNLLPRLVCLELLNIGVNSPGHKPSVHVWPAVERTLPQLTVKYDRHDRHRKPSDVHNPSDVFRLLACFGNVDTLYISPPTRRSAKLAASGIGLARHLRTRHLSIDTSGIGFKHQRALQQFLSGMNTSTSVLEGLRSLSLVNTIHCEILRQPGMISALTAVCATLEVYTATITFQGHIIHPDLSACTALRSLTLDLLIEKFADGIRATLDTAAADLQALGLAHATHPAFRALTLILRVPSDAFILLEEFDPGYLARTAACARAGPSQGCAAVLAANRLDGALVRLAGACRLAEVRIRLEVRSGVEVGDEAMCAFLGCVFPGTERTRLAVFEAAAVGIL</sequence>
<accession>A0A0C3S443</accession>
<proteinExistence type="predicted"/>
<organism evidence="1 2">
    <name type="scientific">Phlebiopsis gigantea (strain 11061_1 CR5-6)</name>
    <name type="common">White-rot fungus</name>
    <name type="synonym">Peniophora gigantea</name>
    <dbReference type="NCBI Taxonomy" id="745531"/>
    <lineage>
        <taxon>Eukaryota</taxon>
        <taxon>Fungi</taxon>
        <taxon>Dikarya</taxon>
        <taxon>Basidiomycota</taxon>
        <taxon>Agaricomycotina</taxon>
        <taxon>Agaricomycetes</taxon>
        <taxon>Polyporales</taxon>
        <taxon>Phanerochaetaceae</taxon>
        <taxon>Phlebiopsis</taxon>
    </lineage>
</organism>
<dbReference type="HOGENOM" id="CLU_565128_0_0_1"/>
<dbReference type="EMBL" id="KN840654">
    <property type="protein sequence ID" value="KIP02775.1"/>
    <property type="molecule type" value="Genomic_DNA"/>
</dbReference>
<evidence type="ECO:0000313" key="2">
    <source>
        <dbReference type="Proteomes" id="UP000053257"/>
    </source>
</evidence>
<evidence type="ECO:0008006" key="3">
    <source>
        <dbReference type="Google" id="ProtNLM"/>
    </source>
</evidence>
<dbReference type="Proteomes" id="UP000053257">
    <property type="component" value="Unassembled WGS sequence"/>
</dbReference>
<reference evidence="1 2" key="1">
    <citation type="journal article" date="2014" name="PLoS Genet.">
        <title>Analysis of the Phlebiopsis gigantea genome, transcriptome and secretome provides insight into its pioneer colonization strategies of wood.</title>
        <authorList>
            <person name="Hori C."/>
            <person name="Ishida T."/>
            <person name="Igarashi K."/>
            <person name="Samejima M."/>
            <person name="Suzuki H."/>
            <person name="Master E."/>
            <person name="Ferreira P."/>
            <person name="Ruiz-Duenas F.J."/>
            <person name="Held B."/>
            <person name="Canessa P."/>
            <person name="Larrondo L.F."/>
            <person name="Schmoll M."/>
            <person name="Druzhinina I.S."/>
            <person name="Kubicek C.P."/>
            <person name="Gaskell J.A."/>
            <person name="Kersten P."/>
            <person name="St John F."/>
            <person name="Glasner J."/>
            <person name="Sabat G."/>
            <person name="Splinter BonDurant S."/>
            <person name="Syed K."/>
            <person name="Yadav J."/>
            <person name="Mgbeahuruike A.C."/>
            <person name="Kovalchuk A."/>
            <person name="Asiegbu F.O."/>
            <person name="Lackner G."/>
            <person name="Hoffmeister D."/>
            <person name="Rencoret J."/>
            <person name="Gutierrez A."/>
            <person name="Sun H."/>
            <person name="Lindquist E."/>
            <person name="Barry K."/>
            <person name="Riley R."/>
            <person name="Grigoriev I.V."/>
            <person name="Henrissat B."/>
            <person name="Kues U."/>
            <person name="Berka R.M."/>
            <person name="Martinez A.T."/>
            <person name="Covert S.F."/>
            <person name="Blanchette R.A."/>
            <person name="Cullen D."/>
        </authorList>
    </citation>
    <scope>NUCLEOTIDE SEQUENCE [LARGE SCALE GENOMIC DNA]</scope>
    <source>
        <strain evidence="1 2">11061_1 CR5-6</strain>
    </source>
</reference>
<dbReference type="AlphaFoldDB" id="A0A0C3S443"/>
<protein>
    <recommendedName>
        <fullName evidence="3">F-box domain-containing protein</fullName>
    </recommendedName>
</protein>
<gene>
    <name evidence="1" type="ORF">PHLGIDRAFT_122172</name>
</gene>
<name>A0A0C3S443_PHLG1</name>
<evidence type="ECO:0000313" key="1">
    <source>
        <dbReference type="EMBL" id="KIP02775.1"/>
    </source>
</evidence>
<keyword evidence="2" id="KW-1185">Reference proteome</keyword>